<feature type="transmembrane region" description="Helical" evidence="6">
    <location>
        <begin position="20"/>
        <end position="44"/>
    </location>
</feature>
<dbReference type="PANTHER" id="PTHR36115">
    <property type="entry name" value="PROLINE-RICH ANTIGEN HOMOLOG-RELATED"/>
    <property type="match status" value="1"/>
</dbReference>
<evidence type="ECO:0000259" key="7">
    <source>
        <dbReference type="Pfam" id="PF06271"/>
    </source>
</evidence>
<dbReference type="EMBL" id="JAUHHC010000006">
    <property type="protein sequence ID" value="MDN3922974.1"/>
    <property type="molecule type" value="Genomic_DNA"/>
</dbReference>
<keyword evidence="2" id="KW-1003">Cell membrane</keyword>
<dbReference type="Pfam" id="PF06271">
    <property type="entry name" value="RDD"/>
    <property type="match status" value="1"/>
</dbReference>
<evidence type="ECO:0000256" key="5">
    <source>
        <dbReference type="ARBA" id="ARBA00023136"/>
    </source>
</evidence>
<keyword evidence="5 6" id="KW-0472">Membrane</keyword>
<sequence>MSEQTLPPAPAAAPGLARRLAAFIYEGLLLFAVAMATGLVYSPLAQQRNALEHRSGLIIALALSFGAYFIYFWTRSGQTLPMKTWHMRLQRQGGGNLGLAQALLRYLLSYCWWVLPIAAAVQMRRYGLGFGPIAAVGSLALLGYAMLSLVLPGRQYLHDLLCRTELVTQRPAPKAPKQ</sequence>
<organism evidence="8 9">
    <name type="scientific">Roseateles violae</name>
    <dbReference type="NCBI Taxonomy" id="3058042"/>
    <lineage>
        <taxon>Bacteria</taxon>
        <taxon>Pseudomonadati</taxon>
        <taxon>Pseudomonadota</taxon>
        <taxon>Betaproteobacteria</taxon>
        <taxon>Burkholderiales</taxon>
        <taxon>Sphaerotilaceae</taxon>
        <taxon>Roseateles</taxon>
    </lineage>
</organism>
<comment type="subcellular location">
    <subcellularLocation>
        <location evidence="1">Cell membrane</location>
        <topology evidence="1">Multi-pass membrane protein</topology>
    </subcellularLocation>
</comment>
<dbReference type="Proteomes" id="UP001228044">
    <property type="component" value="Unassembled WGS sequence"/>
</dbReference>
<name>A0ABT8DZI4_9BURK</name>
<feature type="transmembrane region" description="Helical" evidence="6">
    <location>
        <begin position="127"/>
        <end position="151"/>
    </location>
</feature>
<accession>A0ABT8DZI4</accession>
<gene>
    <name evidence="8" type="ORF">QWJ38_21995</name>
</gene>
<evidence type="ECO:0000313" key="9">
    <source>
        <dbReference type="Proteomes" id="UP001228044"/>
    </source>
</evidence>
<proteinExistence type="predicted"/>
<evidence type="ECO:0000313" key="8">
    <source>
        <dbReference type="EMBL" id="MDN3922974.1"/>
    </source>
</evidence>
<dbReference type="InterPro" id="IPR010432">
    <property type="entry name" value="RDD"/>
</dbReference>
<evidence type="ECO:0000256" key="6">
    <source>
        <dbReference type="SAM" id="Phobius"/>
    </source>
</evidence>
<evidence type="ECO:0000256" key="3">
    <source>
        <dbReference type="ARBA" id="ARBA00022692"/>
    </source>
</evidence>
<reference evidence="8 9" key="1">
    <citation type="submission" date="2023-06" db="EMBL/GenBank/DDBJ databases">
        <title>Pelomonas sp. PFR6 16S ribosomal RNA gene Genome sequencing and assembly.</title>
        <authorList>
            <person name="Woo H."/>
        </authorList>
    </citation>
    <scope>NUCLEOTIDE SEQUENCE [LARGE SCALE GENOMIC DNA]</scope>
    <source>
        <strain evidence="8 9">PFR6</strain>
    </source>
</reference>
<keyword evidence="9" id="KW-1185">Reference proteome</keyword>
<comment type="caution">
    <text evidence="8">The sequence shown here is derived from an EMBL/GenBank/DDBJ whole genome shotgun (WGS) entry which is preliminary data.</text>
</comment>
<keyword evidence="4 6" id="KW-1133">Transmembrane helix</keyword>
<dbReference type="RefSeq" id="WP_290361280.1">
    <property type="nucleotide sequence ID" value="NZ_JAUHHC010000006.1"/>
</dbReference>
<dbReference type="InterPro" id="IPR051791">
    <property type="entry name" value="Pra-immunoreactive"/>
</dbReference>
<dbReference type="PANTHER" id="PTHR36115:SF10">
    <property type="entry name" value="RDD DOMAIN-CONTAINING PROTEIN"/>
    <property type="match status" value="1"/>
</dbReference>
<keyword evidence="3 6" id="KW-0812">Transmembrane</keyword>
<evidence type="ECO:0000256" key="4">
    <source>
        <dbReference type="ARBA" id="ARBA00022989"/>
    </source>
</evidence>
<protein>
    <submittedName>
        <fullName evidence="8">RDD family protein</fullName>
    </submittedName>
</protein>
<feature type="transmembrane region" description="Helical" evidence="6">
    <location>
        <begin position="94"/>
        <end position="115"/>
    </location>
</feature>
<feature type="domain" description="RDD" evidence="7">
    <location>
        <begin position="14"/>
        <end position="162"/>
    </location>
</feature>
<feature type="transmembrane region" description="Helical" evidence="6">
    <location>
        <begin position="56"/>
        <end position="74"/>
    </location>
</feature>
<evidence type="ECO:0000256" key="1">
    <source>
        <dbReference type="ARBA" id="ARBA00004651"/>
    </source>
</evidence>
<evidence type="ECO:0000256" key="2">
    <source>
        <dbReference type="ARBA" id="ARBA00022475"/>
    </source>
</evidence>